<dbReference type="SUPFAM" id="SSF53474">
    <property type="entry name" value="alpha/beta-Hydrolases"/>
    <property type="match status" value="1"/>
</dbReference>
<dbReference type="PANTHER" id="PTHR10272">
    <property type="entry name" value="PLATELET-ACTIVATING FACTOR ACETYLHYDROLASE"/>
    <property type="match status" value="1"/>
</dbReference>
<evidence type="ECO:0000256" key="5">
    <source>
        <dbReference type="SAM" id="SignalP"/>
    </source>
</evidence>
<reference evidence="6 7" key="1">
    <citation type="submission" date="2018-06" db="EMBL/GenBank/DDBJ databases">
        <title>Fusarium incarnatum-equiseti species complex species 28.</title>
        <authorList>
            <person name="Gardiner D.M."/>
        </authorList>
    </citation>
    <scope>NUCLEOTIDE SEQUENCE [LARGE SCALE GENOMIC DNA]</scope>
    <source>
        <strain evidence="6 7">FIESC_28</strain>
    </source>
</reference>
<dbReference type="Gene3D" id="3.40.50.1820">
    <property type="entry name" value="alpha/beta hydrolase"/>
    <property type="match status" value="1"/>
</dbReference>
<proteinExistence type="predicted"/>
<dbReference type="InterPro" id="IPR029058">
    <property type="entry name" value="AB_hydrolase_fold"/>
</dbReference>
<organism evidence="6 7">
    <name type="scientific">Fusarium coffeatum</name>
    <dbReference type="NCBI Taxonomy" id="231269"/>
    <lineage>
        <taxon>Eukaryota</taxon>
        <taxon>Fungi</taxon>
        <taxon>Dikarya</taxon>
        <taxon>Ascomycota</taxon>
        <taxon>Pezizomycotina</taxon>
        <taxon>Sordariomycetes</taxon>
        <taxon>Hypocreomycetidae</taxon>
        <taxon>Hypocreales</taxon>
        <taxon>Nectriaceae</taxon>
        <taxon>Fusarium</taxon>
        <taxon>Fusarium incarnatum-equiseti species complex</taxon>
    </lineage>
</organism>
<dbReference type="OrthoDB" id="2363873at2759"/>
<sequence length="374" mass="41274">MQPITLLALFGAARAILMPSPPGPYHVAVSDFELDDPNRVDNFAPEPKTKRRIMVSTYLPVDAKHHCRPQVVPYMPALTAKVFGELGITLGIPNGTIESFEMEFCNISTIKSSKSKKEFPVVIFSPGAQGTRLVYGAMARSLASLGYIVFTMDHTYETLVVEFPDGTAAYHTTNDTPDLVMLEARTKDASFLTSQLSNKTLTDSIFANFPGTFNPEKLAIYGHSFGGSTAAVTVQRDPRIIGGLGLDAPIYGSVNHEGFKKPFILVGADRKDPFDWDEFYSNIDGSKMVLEIMKTQHYAFTDVPLMLTKIKIPKESQGVVDEIFGTLDGRKVEKATNQIFVGWMELLFKKTGPLKKVGRNVNVKVLRSDLAKHS</sequence>
<dbReference type="Proteomes" id="UP000253153">
    <property type="component" value="Unassembled WGS sequence"/>
</dbReference>
<keyword evidence="2" id="KW-0378">Hydrolase</keyword>
<dbReference type="GO" id="GO:0003847">
    <property type="term" value="F:1-alkyl-2-acetylglycerophosphocholine esterase activity"/>
    <property type="evidence" value="ECO:0007669"/>
    <property type="project" value="UniProtKB-EC"/>
</dbReference>
<keyword evidence="3" id="KW-0442">Lipid degradation</keyword>
<dbReference type="PANTHER" id="PTHR10272:SF14">
    <property type="entry name" value="PAF ACETYLHYDROLASE FAMILY PROTEIN"/>
    <property type="match status" value="1"/>
</dbReference>
<comment type="caution">
    <text evidence="6">The sequence shown here is derived from an EMBL/GenBank/DDBJ whole genome shotgun (WGS) entry which is preliminary data.</text>
</comment>
<evidence type="ECO:0000256" key="3">
    <source>
        <dbReference type="ARBA" id="ARBA00022963"/>
    </source>
</evidence>
<evidence type="ECO:0000256" key="1">
    <source>
        <dbReference type="ARBA" id="ARBA00013201"/>
    </source>
</evidence>
<dbReference type="Pfam" id="PF03403">
    <property type="entry name" value="PAF-AH_p_II"/>
    <property type="match status" value="2"/>
</dbReference>
<evidence type="ECO:0000313" key="7">
    <source>
        <dbReference type="Proteomes" id="UP000253153"/>
    </source>
</evidence>
<name>A0A366QRD5_9HYPO</name>
<evidence type="ECO:0000256" key="2">
    <source>
        <dbReference type="ARBA" id="ARBA00022801"/>
    </source>
</evidence>
<feature type="chain" id="PRO_5017074083" description="1-alkyl-2-acetylglycerophosphocholine esterase" evidence="5">
    <location>
        <begin position="16"/>
        <end position="374"/>
    </location>
</feature>
<keyword evidence="5" id="KW-0732">Signal</keyword>
<protein>
    <recommendedName>
        <fullName evidence="1">1-alkyl-2-acetylglycerophosphocholine esterase</fullName>
        <ecNumber evidence="1">3.1.1.47</ecNumber>
    </recommendedName>
</protein>
<gene>
    <name evidence="6" type="ORF">FIESC28_11046</name>
</gene>
<keyword evidence="7" id="KW-1185">Reference proteome</keyword>
<feature type="signal peptide" evidence="5">
    <location>
        <begin position="1"/>
        <end position="15"/>
    </location>
</feature>
<evidence type="ECO:0000313" key="6">
    <source>
        <dbReference type="EMBL" id="RBR06500.1"/>
    </source>
</evidence>
<keyword evidence="4" id="KW-0443">Lipid metabolism</keyword>
<dbReference type="GeneID" id="42000472"/>
<dbReference type="AlphaFoldDB" id="A0A366QRD5"/>
<evidence type="ECO:0000256" key="4">
    <source>
        <dbReference type="ARBA" id="ARBA00023098"/>
    </source>
</evidence>
<dbReference type="RefSeq" id="XP_031010770.1">
    <property type="nucleotide sequence ID" value="XM_031165176.1"/>
</dbReference>
<dbReference type="EC" id="3.1.1.47" evidence="1"/>
<dbReference type="EMBL" id="QKXC01000345">
    <property type="protein sequence ID" value="RBR06500.1"/>
    <property type="molecule type" value="Genomic_DNA"/>
</dbReference>
<dbReference type="GO" id="GO:0016042">
    <property type="term" value="P:lipid catabolic process"/>
    <property type="evidence" value="ECO:0007669"/>
    <property type="project" value="UniProtKB-KW"/>
</dbReference>
<accession>A0A366QRD5</accession>